<name>A0ABZ1KZ25_STRAH</name>
<dbReference type="Proteomes" id="UP001622557">
    <property type="component" value="Chromosome"/>
</dbReference>
<dbReference type="RefSeq" id="WP_405453515.1">
    <property type="nucleotide sequence ID" value="NZ_CP108164.1"/>
</dbReference>
<feature type="chain" id="PRO_5047117437" description="Secreted protein" evidence="2">
    <location>
        <begin position="25"/>
        <end position="146"/>
    </location>
</feature>
<evidence type="ECO:0000256" key="2">
    <source>
        <dbReference type="SAM" id="SignalP"/>
    </source>
</evidence>
<evidence type="ECO:0000313" key="4">
    <source>
        <dbReference type="Proteomes" id="UP001622557"/>
    </source>
</evidence>
<evidence type="ECO:0000256" key="1">
    <source>
        <dbReference type="SAM" id="MobiDB-lite"/>
    </source>
</evidence>
<feature type="region of interest" description="Disordered" evidence="1">
    <location>
        <begin position="36"/>
        <end position="146"/>
    </location>
</feature>
<feature type="signal peptide" evidence="2">
    <location>
        <begin position="1"/>
        <end position="24"/>
    </location>
</feature>
<reference evidence="3 4" key="1">
    <citation type="submission" date="2022-10" db="EMBL/GenBank/DDBJ databases">
        <title>The complete genomes of actinobacterial strains from the NBC collection.</title>
        <authorList>
            <person name="Joergensen T.S."/>
            <person name="Alvarez Arevalo M."/>
            <person name="Sterndorff E.B."/>
            <person name="Faurdal D."/>
            <person name="Vuksanovic O."/>
            <person name="Mourched A.-S."/>
            <person name="Charusanti P."/>
            <person name="Shaw S."/>
            <person name="Blin K."/>
            <person name="Weber T."/>
        </authorList>
    </citation>
    <scope>NUCLEOTIDE SEQUENCE [LARGE SCALE GENOMIC DNA]</scope>
    <source>
        <strain evidence="3 4">NBC_00156</strain>
    </source>
</reference>
<organism evidence="3 4">
    <name type="scientific">Streptomyces achromogenes</name>
    <dbReference type="NCBI Taxonomy" id="67255"/>
    <lineage>
        <taxon>Bacteria</taxon>
        <taxon>Bacillati</taxon>
        <taxon>Actinomycetota</taxon>
        <taxon>Actinomycetes</taxon>
        <taxon>Kitasatosporales</taxon>
        <taxon>Streptomycetaceae</taxon>
        <taxon>Streptomyces</taxon>
    </lineage>
</organism>
<accession>A0ABZ1KZ25</accession>
<keyword evidence="4" id="KW-1185">Reference proteome</keyword>
<protein>
    <recommendedName>
        <fullName evidence="5">Secreted protein</fullName>
    </recommendedName>
</protein>
<evidence type="ECO:0000313" key="3">
    <source>
        <dbReference type="EMBL" id="WTQ85197.1"/>
    </source>
</evidence>
<gene>
    <name evidence="3" type="ORF">OG350_35035</name>
</gene>
<feature type="compositionally biased region" description="Basic and acidic residues" evidence="1">
    <location>
        <begin position="79"/>
        <end position="95"/>
    </location>
</feature>
<keyword evidence="2" id="KW-0732">Signal</keyword>
<proteinExistence type="predicted"/>
<sequence>MRRAALLIGLVLVLAAHLGGSVHACSFTGTGPSAVAARESAHPAGTADGTDATGPSRHRHQAGTAADADPTGPPRHRHAADGHLDHTADRPRAALDDTGPDGGQHPPALPAVPRGRAAHPGRCRPPDVPGDRAGGPSLAAVRVLRQ</sequence>
<evidence type="ECO:0008006" key="5">
    <source>
        <dbReference type="Google" id="ProtNLM"/>
    </source>
</evidence>
<dbReference type="GeneID" id="97285770"/>
<dbReference type="EMBL" id="CP108164">
    <property type="protein sequence ID" value="WTQ85197.1"/>
    <property type="molecule type" value="Genomic_DNA"/>
</dbReference>